<evidence type="ECO:0000313" key="4">
    <source>
        <dbReference type="Proteomes" id="UP000095230"/>
    </source>
</evidence>
<dbReference type="STRING" id="23.BEL05_05005"/>
<dbReference type="InterPro" id="IPR057727">
    <property type="entry name" value="WCX_dom"/>
</dbReference>
<evidence type="ECO:0000259" key="1">
    <source>
        <dbReference type="Pfam" id="PF13280"/>
    </source>
</evidence>
<comment type="caution">
    <text evidence="3">The sequence shown here is derived from an EMBL/GenBank/DDBJ whole genome shotgun (WGS) entry which is preliminary data.</text>
</comment>
<dbReference type="Proteomes" id="UP000095230">
    <property type="component" value="Unassembled WGS sequence"/>
</dbReference>
<dbReference type="PANTHER" id="PTHR34580">
    <property type="match status" value="1"/>
</dbReference>
<dbReference type="AlphaFoldDB" id="A0A1E5IQL2"/>
<feature type="domain" description="WCX" evidence="2">
    <location>
        <begin position="250"/>
        <end position="325"/>
    </location>
</feature>
<protein>
    <submittedName>
        <fullName evidence="3">Uncharacterized protein</fullName>
    </submittedName>
</protein>
<dbReference type="Pfam" id="PF13280">
    <property type="entry name" value="WYL"/>
    <property type="match status" value="1"/>
</dbReference>
<dbReference type="Pfam" id="PF25583">
    <property type="entry name" value="WCX"/>
    <property type="match status" value="1"/>
</dbReference>
<dbReference type="EMBL" id="MCBT01000048">
    <property type="protein sequence ID" value="OEG72338.1"/>
    <property type="molecule type" value="Genomic_DNA"/>
</dbReference>
<dbReference type="RefSeq" id="WP_069672149.1">
    <property type="nucleotide sequence ID" value="NZ_MCBT01000048.1"/>
</dbReference>
<feature type="domain" description="WYL" evidence="1">
    <location>
        <begin position="152"/>
        <end position="219"/>
    </location>
</feature>
<evidence type="ECO:0000313" key="3">
    <source>
        <dbReference type="EMBL" id="OEG72338.1"/>
    </source>
</evidence>
<dbReference type="InterPro" id="IPR051534">
    <property type="entry name" value="CBASS_pafABC_assoc_protein"/>
</dbReference>
<evidence type="ECO:0000259" key="2">
    <source>
        <dbReference type="Pfam" id="PF25583"/>
    </source>
</evidence>
<reference evidence="3 4" key="1">
    <citation type="submission" date="2016-07" db="EMBL/GenBank/DDBJ databases">
        <title>Whole-genome of two Shewanella species isolated from a digestive organ of sea cucumber Apostichopus japonicus Selenka 1867.</title>
        <authorList>
            <person name="Hong H.-H."/>
            <person name="Choi H."/>
            <person name="Cheon S."/>
            <person name="Oh J.-S."/>
            <person name="Lee H.-G."/>
            <person name="Park C."/>
        </authorList>
    </citation>
    <scope>NUCLEOTIDE SEQUENCE [LARGE SCALE GENOMIC DNA]</scope>
    <source>
        <strain evidence="3 4">CSB03KR</strain>
    </source>
</reference>
<sequence length="332" mass="38740">MSDTRTLRHMAILRYIPQEPQYTTTRELSDKLSNDGFDINMRMLQRDIEILCCQHPLSCDDTVRPHRWFRIQGVSDASLEMTPSTALAINMLSEQSHYLLPRQVHDNLKGFFLQATQKFAVAPENPLYHWPSRIANLSPGFQLCKPIIDDKVMQVVERSLIQQTPLEIDYRPRPPRYSKKYQINPLGLVTRGPVYYLIATLRESGDYRHFVLHRIQDAELMTVAQHQVQDFDLSTYIKNGNLSFPKDNKITLELKVSYIEGYHLLETPIHPDQQVSYPDPHHFVLKAKVNHTEELKWWLMSLSDISEVIGPNFLRRELAESLEKAVRQYQSN</sequence>
<name>A0A1E5IQL2_SHECO</name>
<proteinExistence type="predicted"/>
<gene>
    <name evidence="3" type="ORF">BEL05_05005</name>
</gene>
<dbReference type="OrthoDB" id="8595817at2"/>
<accession>A0A1E5IQL2</accession>
<dbReference type="InterPro" id="IPR026881">
    <property type="entry name" value="WYL_dom"/>
</dbReference>
<organism evidence="3 4">
    <name type="scientific">Shewanella colwelliana</name>
    <name type="common">Alteromonas colwelliana</name>
    <dbReference type="NCBI Taxonomy" id="23"/>
    <lineage>
        <taxon>Bacteria</taxon>
        <taxon>Pseudomonadati</taxon>
        <taxon>Pseudomonadota</taxon>
        <taxon>Gammaproteobacteria</taxon>
        <taxon>Alteromonadales</taxon>
        <taxon>Shewanellaceae</taxon>
        <taxon>Shewanella</taxon>
    </lineage>
</organism>
<dbReference type="PROSITE" id="PS52050">
    <property type="entry name" value="WYL"/>
    <property type="match status" value="1"/>
</dbReference>
<dbReference type="PANTHER" id="PTHR34580:SF1">
    <property type="entry name" value="PROTEIN PAFC"/>
    <property type="match status" value="1"/>
</dbReference>